<sequence>MHIFQKSEFPPRTHSFKFLVEQLNLPQKFLAEIIDLEKYYMSLRYPDISDMMPYENCSKEDAEMGIARVEMVQATIKRKIQ</sequence>
<dbReference type="PROSITE" id="PS50910">
    <property type="entry name" value="HEPN"/>
    <property type="match status" value="1"/>
</dbReference>
<dbReference type="SUPFAM" id="SSF81593">
    <property type="entry name" value="Nucleotidyltransferase substrate binding subunit/domain"/>
    <property type="match status" value="1"/>
</dbReference>
<reference evidence="2 3" key="1">
    <citation type="submission" date="2017-09" db="EMBL/GenBank/DDBJ databases">
        <title>Depth-based differentiation of microbial function through sediment-hosted aquifers and enrichment of novel symbionts in the deep terrestrial subsurface.</title>
        <authorList>
            <person name="Probst A.J."/>
            <person name="Ladd B."/>
            <person name="Jarett J.K."/>
            <person name="Geller-Mcgrath D.E."/>
            <person name="Sieber C.M."/>
            <person name="Emerson J.B."/>
            <person name="Anantharaman K."/>
            <person name="Thomas B.C."/>
            <person name="Malmstrom R."/>
            <person name="Stieglmeier M."/>
            <person name="Klingl A."/>
            <person name="Woyke T."/>
            <person name="Ryan C.M."/>
            <person name="Banfield J.F."/>
        </authorList>
    </citation>
    <scope>NUCLEOTIDE SEQUENCE [LARGE SCALE GENOMIC DNA]</scope>
    <source>
        <strain evidence="2">CG08_land_8_20_14_0_20_45_16</strain>
    </source>
</reference>
<protein>
    <recommendedName>
        <fullName evidence="1">HEPN domain-containing protein</fullName>
    </recommendedName>
</protein>
<evidence type="ECO:0000313" key="2">
    <source>
        <dbReference type="EMBL" id="PIS28591.1"/>
    </source>
</evidence>
<feature type="domain" description="HEPN" evidence="1">
    <location>
        <begin position="1"/>
        <end position="72"/>
    </location>
</feature>
<evidence type="ECO:0000313" key="3">
    <source>
        <dbReference type="Proteomes" id="UP000231343"/>
    </source>
</evidence>
<organism evidence="2 3">
    <name type="scientific">Candidatus Saganbacteria bacterium CG08_land_8_20_14_0_20_45_16</name>
    <dbReference type="NCBI Taxonomy" id="2014293"/>
    <lineage>
        <taxon>Bacteria</taxon>
        <taxon>Bacillati</taxon>
        <taxon>Saganbacteria</taxon>
    </lineage>
</organism>
<proteinExistence type="predicted"/>
<evidence type="ECO:0000259" key="1">
    <source>
        <dbReference type="PROSITE" id="PS50910"/>
    </source>
</evidence>
<name>A0A2H0XUR5_UNCSA</name>
<gene>
    <name evidence="2" type="ORF">COT42_07520</name>
</gene>
<dbReference type="Gene3D" id="1.20.120.330">
    <property type="entry name" value="Nucleotidyltransferases domain 2"/>
    <property type="match status" value="1"/>
</dbReference>
<accession>A0A2H0XUR5</accession>
<comment type="caution">
    <text evidence="2">The sequence shown here is derived from an EMBL/GenBank/DDBJ whole genome shotgun (WGS) entry which is preliminary data.</text>
</comment>
<dbReference type="InterPro" id="IPR007842">
    <property type="entry name" value="HEPN_dom"/>
</dbReference>
<dbReference type="EMBL" id="PEYM01000126">
    <property type="protein sequence ID" value="PIS28591.1"/>
    <property type="molecule type" value="Genomic_DNA"/>
</dbReference>
<dbReference type="Proteomes" id="UP000231343">
    <property type="component" value="Unassembled WGS sequence"/>
</dbReference>
<dbReference type="AlphaFoldDB" id="A0A2H0XUR5"/>
<dbReference type="Pfam" id="PF05168">
    <property type="entry name" value="HEPN"/>
    <property type="match status" value="1"/>
</dbReference>